<comment type="caution">
    <text evidence="3">The sequence shown here is derived from an EMBL/GenBank/DDBJ whole genome shotgun (WGS) entry which is preliminary data.</text>
</comment>
<organism evidence="3 4">
    <name type="scientific">Mesorhizobium abyssinicae</name>
    <dbReference type="NCBI Taxonomy" id="1209958"/>
    <lineage>
        <taxon>Bacteria</taxon>
        <taxon>Pseudomonadati</taxon>
        <taxon>Pseudomonadota</taxon>
        <taxon>Alphaproteobacteria</taxon>
        <taxon>Hyphomicrobiales</taxon>
        <taxon>Phyllobacteriaceae</taxon>
        <taxon>Mesorhizobium</taxon>
    </lineage>
</organism>
<gene>
    <name evidence="3" type="ORF">RFM23_31235</name>
</gene>
<keyword evidence="2" id="KW-0472">Membrane</keyword>
<dbReference type="EMBL" id="JAVIIP010000050">
    <property type="protein sequence ID" value="MDX8542058.1"/>
    <property type="molecule type" value="Genomic_DNA"/>
</dbReference>
<proteinExistence type="predicted"/>
<keyword evidence="2" id="KW-1133">Transmembrane helix</keyword>
<evidence type="ECO:0000256" key="1">
    <source>
        <dbReference type="SAM" id="MobiDB-lite"/>
    </source>
</evidence>
<accession>A0ABU5AXL9</accession>
<protein>
    <submittedName>
        <fullName evidence="3">Uncharacterized protein</fullName>
    </submittedName>
</protein>
<sequence length="62" mass="7046">MAVIYQGADWLFNLLGMNFAVGFMAGAGVVLIMWIYEDRQRSRSTDDIRTPKQQGARHTIDL</sequence>
<feature type="transmembrane region" description="Helical" evidence="2">
    <location>
        <begin position="12"/>
        <end position="36"/>
    </location>
</feature>
<name>A0ABU5AXL9_9HYPH</name>
<keyword evidence="4" id="KW-1185">Reference proteome</keyword>
<evidence type="ECO:0000313" key="4">
    <source>
        <dbReference type="Proteomes" id="UP001276564"/>
    </source>
</evidence>
<evidence type="ECO:0000313" key="3">
    <source>
        <dbReference type="EMBL" id="MDX8542058.1"/>
    </source>
</evidence>
<dbReference type="Proteomes" id="UP001276564">
    <property type="component" value="Unassembled WGS sequence"/>
</dbReference>
<evidence type="ECO:0000256" key="2">
    <source>
        <dbReference type="SAM" id="Phobius"/>
    </source>
</evidence>
<feature type="region of interest" description="Disordered" evidence="1">
    <location>
        <begin position="41"/>
        <end position="62"/>
    </location>
</feature>
<feature type="compositionally biased region" description="Basic and acidic residues" evidence="1">
    <location>
        <begin position="41"/>
        <end position="50"/>
    </location>
</feature>
<reference evidence="3 4" key="1">
    <citation type="submission" date="2023-08" db="EMBL/GenBank/DDBJ databases">
        <title>Implementing the SeqCode for naming new Mesorhizobium species isolated from Vachellia karroo root nodules.</title>
        <authorList>
            <person name="Van Lill M."/>
        </authorList>
    </citation>
    <scope>NUCLEOTIDE SEQUENCE [LARGE SCALE GENOMIC DNA]</scope>
    <source>
        <strain evidence="3 4">VK4B</strain>
    </source>
</reference>
<dbReference type="RefSeq" id="WP_320322210.1">
    <property type="nucleotide sequence ID" value="NZ_JAVIIP010000050.1"/>
</dbReference>
<keyword evidence="2" id="KW-0812">Transmembrane</keyword>